<dbReference type="InterPro" id="IPR012337">
    <property type="entry name" value="RNaseH-like_sf"/>
</dbReference>
<dbReference type="Proteomes" id="UP000231419">
    <property type="component" value="Segment"/>
</dbReference>
<protein>
    <submittedName>
        <fullName evidence="1">RuvC-like resolvase</fullName>
    </submittedName>
</protein>
<dbReference type="Gene3D" id="3.30.420.10">
    <property type="entry name" value="Ribonuclease H-like superfamily/Ribonuclease H"/>
    <property type="match status" value="1"/>
</dbReference>
<name>A0A2D0ZWP4_9CAUD</name>
<keyword evidence="2" id="KW-1185">Reference proteome</keyword>
<sequence>MRIMGIDCSTNSLAWGLIEDGVLVNYGEYFFAGSDVYKRMVDARRKTEALAADGLFDVDFVVFEQAVMVKSVAVAIKMASVFGVVMSIILERGGKVVEVQPMVWQEHIGNPVLRGKARTQILSSHPELKTKSQSDTFIRNYRKKLTADWVETAYEVVAANDNVSDAIAIASFGWDRLKRA</sequence>
<evidence type="ECO:0000313" key="2">
    <source>
        <dbReference type="Proteomes" id="UP000231419"/>
    </source>
</evidence>
<dbReference type="OrthoDB" id="9942at10239"/>
<dbReference type="SUPFAM" id="SSF53098">
    <property type="entry name" value="Ribonuclease H-like"/>
    <property type="match status" value="1"/>
</dbReference>
<proteinExistence type="predicted"/>
<evidence type="ECO:0000313" key="1">
    <source>
        <dbReference type="EMBL" id="ASZ74923.1"/>
    </source>
</evidence>
<organism evidence="1 2">
    <name type="scientific">Rhodococcus phage Trina</name>
    <dbReference type="NCBI Taxonomy" id="2027905"/>
    <lineage>
        <taxon>Viruses</taxon>
        <taxon>Duplodnaviria</taxon>
        <taxon>Heunggongvirae</taxon>
        <taxon>Uroviricota</taxon>
        <taxon>Caudoviricetes</taxon>
        <taxon>Trinavirus</taxon>
        <taxon>Trinavirus trina</taxon>
    </lineage>
</organism>
<dbReference type="EMBL" id="MF668286">
    <property type="protein sequence ID" value="ASZ74923.1"/>
    <property type="molecule type" value="Genomic_DNA"/>
</dbReference>
<gene>
    <name evidence="1" type="ORF">SEA_TRINA_109</name>
</gene>
<reference evidence="2" key="1">
    <citation type="submission" date="2017-08" db="EMBL/GenBank/DDBJ databases">
        <authorList>
            <person name="de Groot N.N."/>
        </authorList>
    </citation>
    <scope>NUCLEOTIDE SEQUENCE [LARGE SCALE GENOMIC DNA]</scope>
</reference>
<accession>A0A2D0ZWP4</accession>
<dbReference type="GO" id="GO:0003676">
    <property type="term" value="F:nucleic acid binding"/>
    <property type="evidence" value="ECO:0007669"/>
    <property type="project" value="InterPro"/>
</dbReference>
<dbReference type="InterPro" id="IPR036397">
    <property type="entry name" value="RNaseH_sf"/>
</dbReference>